<dbReference type="RefSeq" id="WP_121917573.1">
    <property type="nucleotide sequence ID" value="NZ_REFV01000009.1"/>
</dbReference>
<feature type="transmembrane region" description="Helical" evidence="1">
    <location>
        <begin position="47"/>
        <end position="64"/>
    </location>
</feature>
<feature type="transmembrane region" description="Helical" evidence="1">
    <location>
        <begin position="288"/>
        <end position="307"/>
    </location>
</feature>
<feature type="transmembrane region" description="Helical" evidence="1">
    <location>
        <begin position="12"/>
        <end position="35"/>
    </location>
</feature>
<dbReference type="OrthoDB" id="1439867at2"/>
<keyword evidence="3" id="KW-1185">Reference proteome</keyword>
<name>A0A3M0FYZ7_9FLAO</name>
<evidence type="ECO:0000256" key="1">
    <source>
        <dbReference type="SAM" id="Phobius"/>
    </source>
</evidence>
<dbReference type="AlphaFoldDB" id="A0A3M0FYZ7"/>
<keyword evidence="1" id="KW-1133">Transmembrane helix</keyword>
<reference evidence="2 3" key="1">
    <citation type="submission" date="2018-10" db="EMBL/GenBank/DDBJ databases">
        <title>Dokdonia luteus sp. nov., isolated from sea water.</title>
        <authorList>
            <person name="Zhou L.Y."/>
            <person name="Du Z.J."/>
        </authorList>
    </citation>
    <scope>NUCLEOTIDE SEQUENCE [LARGE SCALE GENOMIC DNA]</scope>
    <source>
        <strain evidence="2 3">SH27</strain>
    </source>
</reference>
<dbReference type="Proteomes" id="UP000281985">
    <property type="component" value="Unassembled WGS sequence"/>
</dbReference>
<evidence type="ECO:0008006" key="4">
    <source>
        <dbReference type="Google" id="ProtNLM"/>
    </source>
</evidence>
<feature type="transmembrane region" description="Helical" evidence="1">
    <location>
        <begin position="239"/>
        <end position="260"/>
    </location>
</feature>
<evidence type="ECO:0000313" key="2">
    <source>
        <dbReference type="EMBL" id="RMB57970.1"/>
    </source>
</evidence>
<feature type="transmembrane region" description="Helical" evidence="1">
    <location>
        <begin position="161"/>
        <end position="181"/>
    </location>
</feature>
<organism evidence="2 3">
    <name type="scientific">Dokdonia sinensis</name>
    <dbReference type="NCBI Taxonomy" id="2479847"/>
    <lineage>
        <taxon>Bacteria</taxon>
        <taxon>Pseudomonadati</taxon>
        <taxon>Bacteroidota</taxon>
        <taxon>Flavobacteriia</taxon>
        <taxon>Flavobacteriales</taxon>
        <taxon>Flavobacteriaceae</taxon>
        <taxon>Dokdonia</taxon>
    </lineage>
</organism>
<evidence type="ECO:0000313" key="3">
    <source>
        <dbReference type="Proteomes" id="UP000281985"/>
    </source>
</evidence>
<comment type="caution">
    <text evidence="2">The sequence shown here is derived from an EMBL/GenBank/DDBJ whole genome shotgun (WGS) entry which is preliminary data.</text>
</comment>
<feature type="transmembrane region" description="Helical" evidence="1">
    <location>
        <begin position="76"/>
        <end position="106"/>
    </location>
</feature>
<keyword evidence="1" id="KW-0472">Membrane</keyword>
<keyword evidence="1" id="KW-0812">Transmembrane</keyword>
<protein>
    <recommendedName>
        <fullName evidence="4">Beta-carotene 15,15'-monooxygenase</fullName>
    </recommendedName>
</protein>
<dbReference type="EMBL" id="REFV01000009">
    <property type="protein sequence ID" value="RMB57970.1"/>
    <property type="molecule type" value="Genomic_DNA"/>
</dbReference>
<accession>A0A3M0FYZ7</accession>
<gene>
    <name evidence="2" type="ORF">EAX61_10100</name>
</gene>
<sequence>MLTSFFGSTKPATLIIVICYMTVTYFLANLGAFTLDVNASEITRVSGFWLLYIFTMFVLNFVAQKNDLTKRNAFKIILFAAFTAAIPTALVNTQVLVAGMCVLLAIRRIISLRSGLAVERKIFDAAFWIGIASLFYFWSILFYGVLYFGILIFVAYNFRYWFIPIIGAGCVAIFKTCYVLYMNDNTSFIWQFYDPISFEFSGYNEGAILIAISFFIGIFAWTIFNYIRGYQAAAMKQAPVYILIIVIAGVGLTLTILAPSKNGDEWYFFIPALCIITANYLEKAKGKIFKDLFLGVIILLPFLILYLS</sequence>
<feature type="transmembrane region" description="Helical" evidence="1">
    <location>
        <begin position="126"/>
        <end position="154"/>
    </location>
</feature>
<feature type="transmembrane region" description="Helical" evidence="1">
    <location>
        <begin position="207"/>
        <end position="227"/>
    </location>
</feature>
<proteinExistence type="predicted"/>